<dbReference type="CDD" id="cd03789">
    <property type="entry name" value="GT9_LPS_heptosyltransferase"/>
    <property type="match status" value="1"/>
</dbReference>
<dbReference type="EMBL" id="BMKG01000017">
    <property type="protein sequence ID" value="GGC13280.1"/>
    <property type="molecule type" value="Genomic_DNA"/>
</dbReference>
<comment type="caution">
    <text evidence="4">The sequence shown here is derived from an EMBL/GenBank/DDBJ whole genome shotgun (WGS) entry which is preliminary data.</text>
</comment>
<evidence type="ECO:0000313" key="6">
    <source>
        <dbReference type="Proteomes" id="UP000622638"/>
    </source>
</evidence>
<name>A0A6I3SW45_9BURK</name>
<evidence type="ECO:0000256" key="2">
    <source>
        <dbReference type="ARBA" id="ARBA00022679"/>
    </source>
</evidence>
<sequence length="346" mass="37754">MPPALSRILICRTDNIGDVVLTLPLAGYLKQLLPGVRVDVLCRAYAAPVVSCCSFVDRTLRLEELDVDRLFEEEDYDTVIFAFPHRALGRAARRARVPNRVGSSHRLHHWWTCNRLAHFSRVRSRLHEAQLNFALLKPLGIDYVPALRDICGWYGLQAPRLPEVDELFRAAPFNLVLHPKSNGNGREWSLERYTELAATLAGDPGIAIWITGSRAEGELLARDAQALLASPNVHNLCGRFDLRGLVALIGSADGLIASGTGPLHMAAALGRNTLGLFPPVQPIDIARWGALGANATSVSGERQCDSCTGAQSCVCMAAISAGQVADVVFQWRDAARRHAGKRIMAT</sequence>
<keyword evidence="1" id="KW-0328">Glycosyltransferase</keyword>
<keyword evidence="2 4" id="KW-0808">Transferase</keyword>
<proteinExistence type="predicted"/>
<dbReference type="Gene3D" id="3.40.50.2000">
    <property type="entry name" value="Glycogen Phosphorylase B"/>
    <property type="match status" value="2"/>
</dbReference>
<reference evidence="3" key="4">
    <citation type="submission" date="2024-05" db="EMBL/GenBank/DDBJ databases">
        <authorList>
            <person name="Sun Q."/>
            <person name="Zhou Y."/>
        </authorList>
    </citation>
    <scope>NUCLEOTIDE SEQUENCE</scope>
    <source>
        <strain evidence="3">CGMCC 1.15931</strain>
    </source>
</reference>
<dbReference type="GO" id="GO:0008713">
    <property type="term" value="F:ADP-heptose-lipopolysaccharide heptosyltransferase activity"/>
    <property type="evidence" value="ECO:0007669"/>
    <property type="project" value="TreeGrafter"/>
</dbReference>
<dbReference type="InterPro" id="IPR002201">
    <property type="entry name" value="Glyco_trans_9"/>
</dbReference>
<dbReference type="Proteomes" id="UP000622638">
    <property type="component" value="Unassembled WGS sequence"/>
</dbReference>
<dbReference type="OrthoDB" id="9797795at2"/>
<dbReference type="Pfam" id="PF01075">
    <property type="entry name" value="Glyco_transf_9"/>
    <property type="match status" value="1"/>
</dbReference>
<dbReference type="EMBL" id="WNKZ01000025">
    <property type="protein sequence ID" value="MTV53249.1"/>
    <property type="molecule type" value="Genomic_DNA"/>
</dbReference>
<keyword evidence="6" id="KW-1185">Reference proteome</keyword>
<protein>
    <submittedName>
        <fullName evidence="4">Glycosyl transferase</fullName>
    </submittedName>
    <submittedName>
        <fullName evidence="3">Lipopolysaccharide heptosyltransferase III</fullName>
    </submittedName>
</protein>
<dbReference type="SUPFAM" id="SSF53756">
    <property type="entry name" value="UDP-Glycosyltransferase/glycogen phosphorylase"/>
    <property type="match status" value="1"/>
</dbReference>
<dbReference type="GO" id="GO:0005829">
    <property type="term" value="C:cytosol"/>
    <property type="evidence" value="ECO:0007669"/>
    <property type="project" value="TreeGrafter"/>
</dbReference>
<organism evidence="4 5">
    <name type="scientific">Pseudoduganella buxea</name>
    <dbReference type="NCBI Taxonomy" id="1949069"/>
    <lineage>
        <taxon>Bacteria</taxon>
        <taxon>Pseudomonadati</taxon>
        <taxon>Pseudomonadota</taxon>
        <taxon>Betaproteobacteria</taxon>
        <taxon>Burkholderiales</taxon>
        <taxon>Oxalobacteraceae</taxon>
        <taxon>Telluria group</taxon>
        <taxon>Pseudoduganella</taxon>
    </lineage>
</organism>
<evidence type="ECO:0000313" key="4">
    <source>
        <dbReference type="EMBL" id="MTV53249.1"/>
    </source>
</evidence>
<dbReference type="PANTHER" id="PTHR30160">
    <property type="entry name" value="TETRAACYLDISACCHARIDE 4'-KINASE-RELATED"/>
    <property type="match status" value="1"/>
</dbReference>
<dbReference type="InterPro" id="IPR051199">
    <property type="entry name" value="LPS_LOS_Heptosyltrfase"/>
</dbReference>
<reference evidence="4 5" key="3">
    <citation type="submission" date="2019-11" db="EMBL/GenBank/DDBJ databases">
        <title>Type strains purchased from KCTC, JCM and DSMZ.</title>
        <authorList>
            <person name="Lu H."/>
        </authorList>
    </citation>
    <scope>NUCLEOTIDE SEQUENCE [LARGE SCALE GENOMIC DNA]</scope>
    <source>
        <strain evidence="4 5">KCTC 52429</strain>
    </source>
</reference>
<dbReference type="AlphaFoldDB" id="A0A6I3SW45"/>
<evidence type="ECO:0000313" key="5">
    <source>
        <dbReference type="Proteomes" id="UP000430634"/>
    </source>
</evidence>
<reference evidence="6" key="2">
    <citation type="journal article" date="2019" name="Int. J. Syst. Evol. Microbiol.">
        <title>The Global Catalogue of Microorganisms (GCM) 10K type strain sequencing project: providing services to taxonomists for standard genome sequencing and annotation.</title>
        <authorList>
            <consortium name="The Broad Institute Genomics Platform"/>
            <consortium name="The Broad Institute Genome Sequencing Center for Infectious Disease"/>
            <person name="Wu L."/>
            <person name="Ma J."/>
        </authorList>
    </citation>
    <scope>NUCLEOTIDE SEQUENCE [LARGE SCALE GENOMIC DNA]</scope>
    <source>
        <strain evidence="6">CGMCC 1.15931</strain>
    </source>
</reference>
<evidence type="ECO:0000313" key="3">
    <source>
        <dbReference type="EMBL" id="GGC13280.1"/>
    </source>
</evidence>
<gene>
    <name evidence="3" type="ORF">GCM10011572_38330</name>
    <name evidence="4" type="ORF">GM672_10945</name>
</gene>
<dbReference type="Proteomes" id="UP000430634">
    <property type="component" value="Unassembled WGS sequence"/>
</dbReference>
<evidence type="ECO:0000256" key="1">
    <source>
        <dbReference type="ARBA" id="ARBA00022676"/>
    </source>
</evidence>
<dbReference type="GO" id="GO:0009244">
    <property type="term" value="P:lipopolysaccharide core region biosynthetic process"/>
    <property type="evidence" value="ECO:0007669"/>
    <property type="project" value="TreeGrafter"/>
</dbReference>
<reference evidence="3" key="1">
    <citation type="journal article" date="2014" name="Int. J. Syst. Evol. Microbiol.">
        <title>Complete genome of a new Firmicutes species belonging to the dominant human colonic microbiota ('Ruminococcus bicirculans') reveals two chromosomes and a selective capacity to utilize plant glucans.</title>
        <authorList>
            <consortium name="NISC Comparative Sequencing Program"/>
            <person name="Wegmann U."/>
            <person name="Louis P."/>
            <person name="Goesmann A."/>
            <person name="Henrissat B."/>
            <person name="Duncan S.H."/>
            <person name="Flint H.J."/>
        </authorList>
    </citation>
    <scope>NUCLEOTIDE SEQUENCE</scope>
    <source>
        <strain evidence="3">CGMCC 1.15931</strain>
    </source>
</reference>
<accession>A0A6I3SW45</accession>